<dbReference type="EMBL" id="CP049216">
    <property type="protein sequence ID" value="QTG12354.1"/>
    <property type="molecule type" value="Genomic_DNA"/>
</dbReference>
<name>A0AAJ4MZI7_AGRTU</name>
<dbReference type="RefSeq" id="WP_333721823.1">
    <property type="nucleotide sequence ID" value="NZ_CP049216.1"/>
</dbReference>
<gene>
    <name evidence="2" type="ORF">G6M86_03455</name>
</gene>
<sequence>MSDPFRLKTQKAIAAAIDEVSVATGYSLDFTGKVFRGRLIFGEGDPVPMASIIEPPLPNEMRPSPFVSTTEDGWWDIIVQGFVRDDRDNPTDPAHVAMADVKKRLAQENDRKAPGSAFRQKDPFGVSYHDDGTPRKNRIEQFKIGAGVVRPPEEAVSTKAYFWLTLKLKIVEDNSDPFG</sequence>
<organism evidence="2 3">
    <name type="scientific">Agrobacterium tumefaciens</name>
    <dbReference type="NCBI Taxonomy" id="358"/>
    <lineage>
        <taxon>Bacteria</taxon>
        <taxon>Pseudomonadati</taxon>
        <taxon>Pseudomonadota</taxon>
        <taxon>Alphaproteobacteria</taxon>
        <taxon>Hyphomicrobiales</taxon>
        <taxon>Rhizobiaceae</taxon>
        <taxon>Rhizobium/Agrobacterium group</taxon>
        <taxon>Agrobacterium</taxon>
        <taxon>Agrobacterium tumefaciens complex</taxon>
    </lineage>
</organism>
<dbReference type="Proteomes" id="UP000663946">
    <property type="component" value="Chromosome 1"/>
</dbReference>
<feature type="region of interest" description="Disordered" evidence="1">
    <location>
        <begin position="108"/>
        <end position="132"/>
    </location>
</feature>
<dbReference type="AlphaFoldDB" id="A0AAJ4MZI7"/>
<evidence type="ECO:0000313" key="3">
    <source>
        <dbReference type="Proteomes" id="UP000663946"/>
    </source>
</evidence>
<reference evidence="2" key="1">
    <citation type="submission" date="2020-02" db="EMBL/GenBank/DDBJ databases">
        <title>Unexpected conservation and global transmission of agrobacterial virulence plasmids.</title>
        <authorList>
            <person name="Weisberg A.J."/>
            <person name="Davis E.W. II"/>
            <person name="Tabima J.R."/>
            <person name="Belcher M.S."/>
            <person name="Miller M."/>
            <person name="Kuo C.-H."/>
            <person name="Loper J.E."/>
            <person name="Grunwald N.J."/>
            <person name="Putnam M.L."/>
            <person name="Chang J.H."/>
        </authorList>
    </citation>
    <scope>NUCLEOTIDE SEQUENCE</scope>
    <source>
        <strain evidence="2">Q15/94</strain>
    </source>
</reference>
<accession>A0AAJ4MZI7</accession>
<protein>
    <submittedName>
        <fullName evidence="2">Uncharacterized protein</fullName>
    </submittedName>
</protein>
<evidence type="ECO:0000256" key="1">
    <source>
        <dbReference type="SAM" id="MobiDB-lite"/>
    </source>
</evidence>
<evidence type="ECO:0000313" key="2">
    <source>
        <dbReference type="EMBL" id="QTG12354.1"/>
    </source>
</evidence>
<proteinExistence type="predicted"/>